<organism evidence="2 3">
    <name type="scientific">Paenibacillus alvei</name>
    <name type="common">Bacillus alvei</name>
    <dbReference type="NCBI Taxonomy" id="44250"/>
    <lineage>
        <taxon>Bacteria</taxon>
        <taxon>Bacillati</taxon>
        <taxon>Bacillota</taxon>
        <taxon>Bacilli</taxon>
        <taxon>Bacillales</taxon>
        <taxon>Paenibacillaceae</taxon>
        <taxon>Paenibacillus</taxon>
    </lineage>
</organism>
<dbReference type="Pfam" id="PF00903">
    <property type="entry name" value="Glyoxalase"/>
    <property type="match status" value="1"/>
</dbReference>
<name>A0A383R773_PAEAL</name>
<evidence type="ECO:0000313" key="3">
    <source>
        <dbReference type="Proteomes" id="UP000304148"/>
    </source>
</evidence>
<dbReference type="InterPro" id="IPR037523">
    <property type="entry name" value="VOC_core"/>
</dbReference>
<dbReference type="PROSITE" id="PS51819">
    <property type="entry name" value="VOC"/>
    <property type="match status" value="1"/>
</dbReference>
<reference evidence="3" key="1">
    <citation type="submission" date="2018-08" db="EMBL/GenBank/DDBJ databases">
        <authorList>
            <person name="Chevrot R."/>
        </authorList>
    </citation>
    <scope>NUCLEOTIDE SEQUENCE [LARGE SCALE GENOMIC DNA]</scope>
</reference>
<dbReference type="Proteomes" id="UP000304148">
    <property type="component" value="Chromosome"/>
</dbReference>
<feature type="domain" description="VOC" evidence="1">
    <location>
        <begin position="8"/>
        <end position="125"/>
    </location>
</feature>
<dbReference type="InterPro" id="IPR029068">
    <property type="entry name" value="Glyas_Bleomycin-R_OHBP_Dase"/>
</dbReference>
<gene>
    <name evidence="2" type="ORF">PBLR_11357</name>
</gene>
<protein>
    <recommendedName>
        <fullName evidence="1">VOC domain-containing protein</fullName>
    </recommendedName>
</protein>
<dbReference type="InterPro" id="IPR004360">
    <property type="entry name" value="Glyas_Fos-R_dOase_dom"/>
</dbReference>
<proteinExistence type="predicted"/>
<dbReference type="Gene3D" id="3.10.180.10">
    <property type="entry name" value="2,3-Dihydroxybiphenyl 1,2-Dioxygenase, domain 1"/>
    <property type="match status" value="1"/>
</dbReference>
<dbReference type="AlphaFoldDB" id="A0A383R773"/>
<dbReference type="PANTHER" id="PTHR36437:SF2">
    <property type="entry name" value="GLYOXALASE_BLEOMYCIN RESISTANCE PROTEIN_DIOXYGENASE"/>
    <property type="match status" value="1"/>
</dbReference>
<accession>A0A383R773</accession>
<dbReference type="CDD" id="cd06587">
    <property type="entry name" value="VOC"/>
    <property type="match status" value="1"/>
</dbReference>
<sequence>MNAAFLTKLEHMQIPVKDLDESIEWYVSHLGFKLSGKFKEHHHAFLTLEEGPMLMLWETNELTSANFIFNGQEMPVLLYNTKQIHQFYDYLKEIGVEITFYKDEGFGWVLKFVDLNGNMWGAIQLKNSK</sequence>
<dbReference type="EMBL" id="LS992241">
    <property type="protein sequence ID" value="SYX82935.1"/>
    <property type="molecule type" value="Genomic_DNA"/>
</dbReference>
<evidence type="ECO:0000259" key="1">
    <source>
        <dbReference type="PROSITE" id="PS51819"/>
    </source>
</evidence>
<dbReference type="PANTHER" id="PTHR36437">
    <property type="entry name" value="GLYOXALASE/BLEOMYCIN RESISTANCE PROTEIN/DIOXYGENASE"/>
    <property type="match status" value="1"/>
</dbReference>
<dbReference type="SUPFAM" id="SSF54593">
    <property type="entry name" value="Glyoxalase/Bleomycin resistance protein/Dihydroxybiphenyl dioxygenase"/>
    <property type="match status" value="1"/>
</dbReference>
<evidence type="ECO:0000313" key="2">
    <source>
        <dbReference type="EMBL" id="SYX82935.1"/>
    </source>
</evidence>
<dbReference type="RefSeq" id="WP_138185116.1">
    <property type="nucleotide sequence ID" value="NZ_LS992241.1"/>
</dbReference>